<dbReference type="RefSeq" id="WP_132129704.1">
    <property type="nucleotide sequence ID" value="NZ_CP042432.1"/>
</dbReference>
<evidence type="ECO:0000313" key="1">
    <source>
        <dbReference type="EMBL" id="TCS86302.1"/>
    </source>
</evidence>
<keyword evidence="2" id="KW-1185">Reference proteome</keyword>
<evidence type="ECO:0008006" key="3">
    <source>
        <dbReference type="Google" id="ProtNLM"/>
    </source>
</evidence>
<sequence length="188" mass="19930">MSLTGEVETLVDDLPGMGDHHTNGPVIKERYIYFAQGTATNSGVVGEDNAKYGWLLRKPDFHDIPCDDIVLTGENYASANVLTDGPNDTATTGAYAAFGTATSAGQIIKGRVPCTGAIMRIPLEGGEIELVAWGLRNPFGLAFSPGGQLYATENGYDGRGSRPVWGAGDVLWEIKEGMCFLARVTGDA</sequence>
<dbReference type="Proteomes" id="UP000295807">
    <property type="component" value="Unassembled WGS sequence"/>
</dbReference>
<dbReference type="InterPro" id="IPR011041">
    <property type="entry name" value="Quinoprot_gluc/sorb_DH_b-prop"/>
</dbReference>
<proteinExistence type="predicted"/>
<dbReference type="Gene3D" id="2.120.10.30">
    <property type="entry name" value="TolB, C-terminal domain"/>
    <property type="match status" value="1"/>
</dbReference>
<gene>
    <name evidence="1" type="ORF">EDD80_10894</name>
</gene>
<comment type="caution">
    <text evidence="1">The sequence shown here is derived from an EMBL/GenBank/DDBJ whole genome shotgun (WGS) entry which is preliminary data.</text>
</comment>
<organism evidence="1 2">
    <name type="scientific">Anseongella ginsenosidimutans</name>
    <dbReference type="NCBI Taxonomy" id="496056"/>
    <lineage>
        <taxon>Bacteria</taxon>
        <taxon>Pseudomonadati</taxon>
        <taxon>Bacteroidota</taxon>
        <taxon>Sphingobacteriia</taxon>
        <taxon>Sphingobacteriales</taxon>
        <taxon>Sphingobacteriaceae</taxon>
        <taxon>Anseongella</taxon>
    </lineage>
</organism>
<dbReference type="SUPFAM" id="SSF50952">
    <property type="entry name" value="Soluble quinoprotein glucose dehydrogenase"/>
    <property type="match status" value="1"/>
</dbReference>
<dbReference type="EMBL" id="SMAD01000008">
    <property type="protein sequence ID" value="TCS86302.1"/>
    <property type="molecule type" value="Genomic_DNA"/>
</dbReference>
<dbReference type="OrthoDB" id="9770043at2"/>
<accession>A0A4R3KPK7</accession>
<dbReference type="InterPro" id="IPR011042">
    <property type="entry name" value="6-blade_b-propeller_TolB-like"/>
</dbReference>
<evidence type="ECO:0000313" key="2">
    <source>
        <dbReference type="Proteomes" id="UP000295807"/>
    </source>
</evidence>
<dbReference type="AlphaFoldDB" id="A0A4R3KPK7"/>
<name>A0A4R3KPK7_9SPHI</name>
<reference evidence="1 2" key="1">
    <citation type="submission" date="2019-03" db="EMBL/GenBank/DDBJ databases">
        <title>Genomic Encyclopedia of Type Strains, Phase IV (KMG-IV): sequencing the most valuable type-strain genomes for metagenomic binning, comparative biology and taxonomic classification.</title>
        <authorList>
            <person name="Goeker M."/>
        </authorList>
    </citation>
    <scope>NUCLEOTIDE SEQUENCE [LARGE SCALE GENOMIC DNA]</scope>
    <source>
        <strain evidence="1 2">DSM 21100</strain>
    </source>
</reference>
<protein>
    <recommendedName>
        <fullName evidence="3">Glucose/sorbosone dehydrogenase</fullName>
    </recommendedName>
</protein>